<feature type="transmembrane region" description="Helical" evidence="1">
    <location>
        <begin position="90"/>
        <end position="107"/>
    </location>
</feature>
<dbReference type="Proteomes" id="UP000092612">
    <property type="component" value="Unassembled WGS sequence"/>
</dbReference>
<feature type="transmembrane region" description="Helical" evidence="1">
    <location>
        <begin position="181"/>
        <end position="198"/>
    </location>
</feature>
<evidence type="ECO:0000256" key="1">
    <source>
        <dbReference type="SAM" id="Phobius"/>
    </source>
</evidence>
<keyword evidence="3" id="KW-1185">Reference proteome</keyword>
<proteinExistence type="predicted"/>
<keyword evidence="1" id="KW-0472">Membrane</keyword>
<feature type="transmembrane region" description="Helical" evidence="1">
    <location>
        <begin position="36"/>
        <end position="54"/>
    </location>
</feature>
<evidence type="ECO:0000313" key="2">
    <source>
        <dbReference type="EMBL" id="OBY63716.1"/>
    </source>
</evidence>
<dbReference type="KEGG" id="prn:BW723_02665"/>
<feature type="transmembrane region" description="Helical" evidence="1">
    <location>
        <begin position="113"/>
        <end position="134"/>
    </location>
</feature>
<protein>
    <submittedName>
        <fullName evidence="2">Uncharacterized protein</fullName>
    </submittedName>
</protein>
<keyword evidence="1" id="KW-0812">Transmembrane</keyword>
<feature type="transmembrane region" description="Helical" evidence="1">
    <location>
        <begin position="60"/>
        <end position="78"/>
    </location>
</feature>
<evidence type="ECO:0000313" key="3">
    <source>
        <dbReference type="Proteomes" id="UP000092612"/>
    </source>
</evidence>
<dbReference type="STRING" id="996801.BW723_02665"/>
<reference evidence="3" key="1">
    <citation type="submission" date="2016-02" db="EMBL/GenBank/DDBJ databases">
        <title>Paenibacillus sp. LPB0068, isolated from Crassostrea gigas.</title>
        <authorList>
            <person name="Shin S.-K."/>
            <person name="Yi H."/>
        </authorList>
    </citation>
    <scope>NUCLEOTIDE SEQUENCE [LARGE SCALE GENOMIC DNA]</scope>
    <source>
        <strain evidence="3">KCTC 23969</strain>
    </source>
</reference>
<name>A0A1B8TVC2_9FLAO</name>
<accession>A0A1B8TVC2</accession>
<dbReference type="EMBL" id="LSFL01000035">
    <property type="protein sequence ID" value="OBY63716.1"/>
    <property type="molecule type" value="Genomic_DNA"/>
</dbReference>
<sequence length="204" mass="24721">MSFELADIYKYFEYLTLILSVFFYNKFKGYSFYKFFVLFLFTGVIFNLIGTYIFSTKNLWLFNIYTFFEFNIFALIYYHLITNKRNLNTIKILVIIFNILYFISFFLKELQSYSVPFEALINSVFVIIYFNELLMSDKVLNYKKLLPFWVSVGYLIFYLTTIPFFTIVYFKFFKADFGDELLYSIIILLNLCFIYGLIRCKKEI</sequence>
<gene>
    <name evidence="2" type="ORF">LPB301_13035</name>
</gene>
<organism evidence="2 3">
    <name type="scientific">Polaribacter reichenbachii</name>
    <dbReference type="NCBI Taxonomy" id="996801"/>
    <lineage>
        <taxon>Bacteria</taxon>
        <taxon>Pseudomonadati</taxon>
        <taxon>Bacteroidota</taxon>
        <taxon>Flavobacteriia</taxon>
        <taxon>Flavobacteriales</taxon>
        <taxon>Flavobacteriaceae</taxon>
    </lineage>
</organism>
<dbReference type="AlphaFoldDB" id="A0A1B8TVC2"/>
<keyword evidence="1" id="KW-1133">Transmembrane helix</keyword>
<feature type="transmembrane region" description="Helical" evidence="1">
    <location>
        <begin position="146"/>
        <end position="169"/>
    </location>
</feature>
<comment type="caution">
    <text evidence="2">The sequence shown here is derived from an EMBL/GenBank/DDBJ whole genome shotgun (WGS) entry which is preliminary data.</text>
</comment>